<evidence type="ECO:0000256" key="1">
    <source>
        <dbReference type="SAM" id="Coils"/>
    </source>
</evidence>
<feature type="coiled-coil region" evidence="1">
    <location>
        <begin position="242"/>
        <end position="269"/>
    </location>
</feature>
<keyword evidence="3" id="KW-1185">Reference proteome</keyword>
<dbReference type="AlphaFoldDB" id="G3AEC8"/>
<dbReference type="SUPFAM" id="SSF81383">
    <property type="entry name" value="F-box domain"/>
    <property type="match status" value="1"/>
</dbReference>
<protein>
    <recommendedName>
        <fullName evidence="4">F-box domain-containing protein</fullName>
    </recommendedName>
</protein>
<dbReference type="EMBL" id="GL996499">
    <property type="protein sequence ID" value="EGW35716.1"/>
    <property type="molecule type" value="Genomic_DNA"/>
</dbReference>
<dbReference type="OrthoDB" id="4027504at2759"/>
<reference evidence="2 3" key="1">
    <citation type="journal article" date="2011" name="Proc. Natl. Acad. Sci. U.S.A.">
        <title>Comparative genomics of xylose-fermenting fungi for enhanced biofuel production.</title>
        <authorList>
            <person name="Wohlbach D.J."/>
            <person name="Kuo A."/>
            <person name="Sato T.K."/>
            <person name="Potts K.M."/>
            <person name="Salamov A.A."/>
            <person name="LaButti K.M."/>
            <person name="Sun H."/>
            <person name="Clum A."/>
            <person name="Pangilinan J.L."/>
            <person name="Lindquist E.A."/>
            <person name="Lucas S."/>
            <person name="Lapidus A."/>
            <person name="Jin M."/>
            <person name="Gunawan C."/>
            <person name="Balan V."/>
            <person name="Dale B.E."/>
            <person name="Jeffries T.W."/>
            <person name="Zinkel R."/>
            <person name="Barry K.W."/>
            <person name="Grigoriev I.V."/>
            <person name="Gasch A.P."/>
        </authorList>
    </citation>
    <scope>NUCLEOTIDE SEQUENCE [LARGE SCALE GENOMIC DNA]</scope>
    <source>
        <strain evidence="3">NRRL Y-27907 / 11-Y1</strain>
    </source>
</reference>
<dbReference type="InterPro" id="IPR036047">
    <property type="entry name" value="F-box-like_dom_sf"/>
</dbReference>
<sequence length="400" mass="47197">MNSNCWILSFPDEILNIIFYHLNQATTMQAMLVNKKFYQIGKVKLYRCIYVLGSQWPPLAIDAKADTSFHREFTIINTWEQLEVLYLSSRMNLVRYILCRGEQLEFKQAITENWPWIRVELEQCFDGEEESIDALKTDFTKEVIMSNYLPLEQDNYTAKSMIIENEWSVSTNILDIVPHMKGLERIEIVGRSENSLKNLKLTSKTPLHIKWLCVSLLEVDYIDYSELQRLFDLSEITSFEIHLAYLDEASEHENELQRLMKKCTNLKNLSFETTAMLFFPNIMSTLQKHSLEKLYIACASHPPLRSYYLDLYMLNQTNSLTELLVSSTTEGRWSFQEFDRVYKIDREQEEDNTQPEELKLLRDFMRESDTPHPKLRHIVLDRNHYAITNTEHGVQVDPMN</sequence>
<evidence type="ECO:0000313" key="2">
    <source>
        <dbReference type="EMBL" id="EGW35716.1"/>
    </source>
</evidence>
<dbReference type="HOGENOM" id="CLU_604332_0_0_1"/>
<dbReference type="RefSeq" id="XP_007373128.1">
    <property type="nucleotide sequence ID" value="XM_007373066.1"/>
</dbReference>
<proteinExistence type="predicted"/>
<accession>G3AEC8</accession>
<evidence type="ECO:0008006" key="4">
    <source>
        <dbReference type="Google" id="ProtNLM"/>
    </source>
</evidence>
<gene>
    <name evidence="2" type="ORF">SPAPADRAFT_64803</name>
</gene>
<evidence type="ECO:0000313" key="3">
    <source>
        <dbReference type="Proteomes" id="UP000000709"/>
    </source>
</evidence>
<dbReference type="InParanoid" id="G3AEC8"/>
<dbReference type="GeneID" id="18875001"/>
<keyword evidence="1" id="KW-0175">Coiled coil</keyword>
<organism evidence="3">
    <name type="scientific">Spathaspora passalidarum (strain NRRL Y-27907 / 11-Y1)</name>
    <dbReference type="NCBI Taxonomy" id="619300"/>
    <lineage>
        <taxon>Eukaryota</taxon>
        <taxon>Fungi</taxon>
        <taxon>Dikarya</taxon>
        <taxon>Ascomycota</taxon>
        <taxon>Saccharomycotina</taxon>
        <taxon>Pichiomycetes</taxon>
        <taxon>Debaryomycetaceae</taxon>
        <taxon>Spathaspora</taxon>
    </lineage>
</organism>
<name>G3AEC8_SPAPN</name>
<dbReference type="KEGG" id="spaa:SPAPADRAFT_64803"/>
<dbReference type="Proteomes" id="UP000000709">
    <property type="component" value="Unassembled WGS sequence"/>
</dbReference>